<sequence length="103" mass="11352">MAELGEDMAANAKMHLGLDGHVTDPNKSTLAATKQDALSEFYIQPVLTMAQVQVLPFEDSAVLAEMLATPAARTHKELRAAFQAYDLCRRPRIQRPVASSRRT</sequence>
<keyword evidence="2" id="KW-1185">Reference proteome</keyword>
<comment type="caution">
    <text evidence="1">The sequence shown here is derived from an EMBL/GenBank/DDBJ whole genome shotgun (WGS) entry which is preliminary data.</text>
</comment>
<evidence type="ECO:0000313" key="1">
    <source>
        <dbReference type="EMBL" id="TGO88378.1"/>
    </source>
</evidence>
<gene>
    <name evidence="1" type="ORF">BPOR_0166g00160</name>
</gene>
<reference evidence="1 2" key="1">
    <citation type="submission" date="2017-12" db="EMBL/GenBank/DDBJ databases">
        <title>Comparative genomics of Botrytis spp.</title>
        <authorList>
            <person name="Valero-Jimenez C.A."/>
            <person name="Tapia P."/>
            <person name="Veloso J."/>
            <person name="Silva-Moreno E."/>
            <person name="Staats M."/>
            <person name="Valdes J.H."/>
            <person name="Van Kan J.A.L."/>
        </authorList>
    </citation>
    <scope>NUCLEOTIDE SEQUENCE [LARGE SCALE GENOMIC DNA]</scope>
    <source>
        <strain evidence="1 2">MUCL3349</strain>
    </source>
</reference>
<protein>
    <submittedName>
        <fullName evidence="1">Uncharacterized protein</fullName>
    </submittedName>
</protein>
<dbReference type="Proteomes" id="UP000297280">
    <property type="component" value="Unassembled WGS sequence"/>
</dbReference>
<dbReference type="EMBL" id="PQXO01000166">
    <property type="protein sequence ID" value="TGO88378.1"/>
    <property type="molecule type" value="Genomic_DNA"/>
</dbReference>
<organism evidence="1 2">
    <name type="scientific">Botrytis porri</name>
    <dbReference type="NCBI Taxonomy" id="87229"/>
    <lineage>
        <taxon>Eukaryota</taxon>
        <taxon>Fungi</taxon>
        <taxon>Dikarya</taxon>
        <taxon>Ascomycota</taxon>
        <taxon>Pezizomycotina</taxon>
        <taxon>Leotiomycetes</taxon>
        <taxon>Helotiales</taxon>
        <taxon>Sclerotiniaceae</taxon>
        <taxon>Botrytis</taxon>
    </lineage>
</organism>
<evidence type="ECO:0000313" key="2">
    <source>
        <dbReference type="Proteomes" id="UP000297280"/>
    </source>
</evidence>
<accession>A0A4Z1KV19</accession>
<proteinExistence type="predicted"/>
<dbReference type="AlphaFoldDB" id="A0A4Z1KV19"/>
<name>A0A4Z1KV19_9HELO</name>